<dbReference type="EMBL" id="JAIWYP010000001">
    <property type="protein sequence ID" value="KAH3882894.1"/>
    <property type="molecule type" value="Genomic_DNA"/>
</dbReference>
<sequence>MKFHEDQTMNVVSEVLTRFLGKPYIATYDIIKTNLLTMFHEDRTKIRPLHYMTKNAPSPGCHVFQQTRTILKLIQDSIRTHVLTKFHEDWIINVSFIENAPPPGGHVFQTTLIIFRHVQDIIGTNLLTKFHDDRTINVASRVLTRKNDPPPPGCHVFQPSRTIFILIQGIIHGRKNLLTKFHAGRTINVASRQFKEKNPVGHVFQPIKTISNSYKKSLGPSSDQELIQDIIGTNLTKFNEDWTINVASRVLTKKIAPPPLQSYFIGTNLLTRFHEDRTISLNLASSLLPRQLFRQHDAQRTKGDQKSSPNPEKQKGVGVVIICEMILKKKYRGEGTGDGLGKTDSCHPGLTSIGLKSPQGDMNRLEDTLG</sequence>
<reference evidence="2" key="1">
    <citation type="journal article" date="2019" name="bioRxiv">
        <title>The Genome of the Zebra Mussel, Dreissena polymorpha: A Resource for Invasive Species Research.</title>
        <authorList>
            <person name="McCartney M.A."/>
            <person name="Auch B."/>
            <person name="Kono T."/>
            <person name="Mallez S."/>
            <person name="Zhang Y."/>
            <person name="Obille A."/>
            <person name="Becker A."/>
            <person name="Abrahante J.E."/>
            <person name="Garbe J."/>
            <person name="Badalamenti J.P."/>
            <person name="Herman A."/>
            <person name="Mangelson H."/>
            <person name="Liachko I."/>
            <person name="Sullivan S."/>
            <person name="Sone E.D."/>
            <person name="Koren S."/>
            <person name="Silverstein K.A.T."/>
            <person name="Beckman K.B."/>
            <person name="Gohl D.M."/>
        </authorList>
    </citation>
    <scope>NUCLEOTIDE SEQUENCE</scope>
    <source>
        <strain evidence="2">Duluth1</strain>
        <tissue evidence="2">Whole animal</tissue>
    </source>
</reference>
<comment type="caution">
    <text evidence="2">The sequence shown here is derived from an EMBL/GenBank/DDBJ whole genome shotgun (WGS) entry which is preliminary data.</text>
</comment>
<organism evidence="2 3">
    <name type="scientific">Dreissena polymorpha</name>
    <name type="common">Zebra mussel</name>
    <name type="synonym">Mytilus polymorpha</name>
    <dbReference type="NCBI Taxonomy" id="45954"/>
    <lineage>
        <taxon>Eukaryota</taxon>
        <taxon>Metazoa</taxon>
        <taxon>Spiralia</taxon>
        <taxon>Lophotrochozoa</taxon>
        <taxon>Mollusca</taxon>
        <taxon>Bivalvia</taxon>
        <taxon>Autobranchia</taxon>
        <taxon>Heteroconchia</taxon>
        <taxon>Euheterodonta</taxon>
        <taxon>Imparidentia</taxon>
        <taxon>Neoheterodontei</taxon>
        <taxon>Myida</taxon>
        <taxon>Dreissenoidea</taxon>
        <taxon>Dreissenidae</taxon>
        <taxon>Dreissena</taxon>
    </lineage>
</organism>
<reference evidence="2" key="2">
    <citation type="submission" date="2020-11" db="EMBL/GenBank/DDBJ databases">
        <authorList>
            <person name="McCartney M.A."/>
            <person name="Auch B."/>
            <person name="Kono T."/>
            <person name="Mallez S."/>
            <person name="Becker A."/>
            <person name="Gohl D.M."/>
            <person name="Silverstein K.A.T."/>
            <person name="Koren S."/>
            <person name="Bechman K.B."/>
            <person name="Herman A."/>
            <person name="Abrahante J.E."/>
            <person name="Garbe J."/>
        </authorList>
    </citation>
    <scope>NUCLEOTIDE SEQUENCE</scope>
    <source>
        <strain evidence="2">Duluth1</strain>
        <tissue evidence="2">Whole animal</tissue>
    </source>
</reference>
<dbReference type="AlphaFoldDB" id="A0A9D4MW78"/>
<gene>
    <name evidence="2" type="ORF">DPMN_006840</name>
</gene>
<evidence type="ECO:0000313" key="3">
    <source>
        <dbReference type="Proteomes" id="UP000828390"/>
    </source>
</evidence>
<name>A0A9D4MW78_DREPO</name>
<feature type="region of interest" description="Disordered" evidence="1">
    <location>
        <begin position="337"/>
        <end position="370"/>
    </location>
</feature>
<protein>
    <submittedName>
        <fullName evidence="2">Uncharacterized protein</fullName>
    </submittedName>
</protein>
<proteinExistence type="predicted"/>
<evidence type="ECO:0000256" key="1">
    <source>
        <dbReference type="SAM" id="MobiDB-lite"/>
    </source>
</evidence>
<accession>A0A9D4MW78</accession>
<evidence type="ECO:0000313" key="2">
    <source>
        <dbReference type="EMBL" id="KAH3882894.1"/>
    </source>
</evidence>
<dbReference type="Proteomes" id="UP000828390">
    <property type="component" value="Unassembled WGS sequence"/>
</dbReference>
<keyword evidence="3" id="KW-1185">Reference proteome</keyword>